<dbReference type="EMBL" id="FOMX01000014">
    <property type="protein sequence ID" value="SFE47306.1"/>
    <property type="molecule type" value="Genomic_DNA"/>
</dbReference>
<evidence type="ECO:0000259" key="7">
    <source>
        <dbReference type="Pfam" id="PF08281"/>
    </source>
</evidence>
<feature type="domain" description="RNA polymerase sigma factor 70 region 4 type 2" evidence="7">
    <location>
        <begin position="118"/>
        <end position="170"/>
    </location>
</feature>
<protein>
    <submittedName>
        <fullName evidence="8">RNA polymerase, sigma subunit, ECF family</fullName>
    </submittedName>
</protein>
<dbReference type="AlphaFoldDB" id="A0A1I2ATZ7"/>
<dbReference type="NCBIfam" id="TIGR02937">
    <property type="entry name" value="sigma70-ECF"/>
    <property type="match status" value="1"/>
</dbReference>
<accession>A0A1I2ATZ7</accession>
<evidence type="ECO:0000313" key="8">
    <source>
        <dbReference type="EMBL" id="SFE47306.1"/>
    </source>
</evidence>
<dbReference type="Proteomes" id="UP000199400">
    <property type="component" value="Unassembled WGS sequence"/>
</dbReference>
<comment type="similarity">
    <text evidence="1">Belongs to the sigma-70 factor family. ECF subfamily.</text>
</comment>
<dbReference type="Pfam" id="PF08281">
    <property type="entry name" value="Sigma70_r4_2"/>
    <property type="match status" value="1"/>
</dbReference>
<dbReference type="CDD" id="cd06171">
    <property type="entry name" value="Sigma70_r4"/>
    <property type="match status" value="1"/>
</dbReference>
<keyword evidence="5" id="KW-0804">Transcription</keyword>
<reference evidence="9" key="1">
    <citation type="submission" date="2016-10" db="EMBL/GenBank/DDBJ databases">
        <authorList>
            <person name="Varghese N."/>
            <person name="Submissions S."/>
        </authorList>
    </citation>
    <scope>NUCLEOTIDE SEQUENCE [LARGE SCALE GENOMIC DNA]</scope>
    <source>
        <strain evidence="9">ATCC 25963</strain>
    </source>
</reference>
<dbReference type="PANTHER" id="PTHR43133">
    <property type="entry name" value="RNA POLYMERASE ECF-TYPE SIGMA FACTO"/>
    <property type="match status" value="1"/>
</dbReference>
<dbReference type="SUPFAM" id="SSF88659">
    <property type="entry name" value="Sigma3 and sigma4 domains of RNA polymerase sigma factors"/>
    <property type="match status" value="1"/>
</dbReference>
<dbReference type="SUPFAM" id="SSF88946">
    <property type="entry name" value="Sigma2 domain of RNA polymerase sigma factors"/>
    <property type="match status" value="1"/>
</dbReference>
<keyword evidence="3" id="KW-0731">Sigma factor</keyword>
<gene>
    <name evidence="8" type="ORF">SAMN02745121_04371</name>
</gene>
<evidence type="ECO:0000256" key="4">
    <source>
        <dbReference type="ARBA" id="ARBA00023125"/>
    </source>
</evidence>
<dbReference type="InterPro" id="IPR007627">
    <property type="entry name" value="RNA_pol_sigma70_r2"/>
</dbReference>
<dbReference type="Pfam" id="PF04542">
    <property type="entry name" value="Sigma70_r2"/>
    <property type="match status" value="1"/>
</dbReference>
<keyword evidence="4" id="KW-0238">DNA-binding</keyword>
<dbReference type="Gene3D" id="1.10.1740.10">
    <property type="match status" value="1"/>
</dbReference>
<organism evidence="8 9">
    <name type="scientific">Nannocystis exedens</name>
    <dbReference type="NCBI Taxonomy" id="54"/>
    <lineage>
        <taxon>Bacteria</taxon>
        <taxon>Pseudomonadati</taxon>
        <taxon>Myxococcota</taxon>
        <taxon>Polyangia</taxon>
        <taxon>Nannocystales</taxon>
        <taxon>Nannocystaceae</taxon>
        <taxon>Nannocystis</taxon>
    </lineage>
</organism>
<dbReference type="InterPro" id="IPR036388">
    <property type="entry name" value="WH-like_DNA-bd_sf"/>
</dbReference>
<keyword evidence="9" id="KW-1185">Reference proteome</keyword>
<evidence type="ECO:0000256" key="3">
    <source>
        <dbReference type="ARBA" id="ARBA00023082"/>
    </source>
</evidence>
<dbReference type="InterPro" id="IPR013249">
    <property type="entry name" value="RNA_pol_sigma70_r4_t2"/>
</dbReference>
<evidence type="ECO:0000313" key="9">
    <source>
        <dbReference type="Proteomes" id="UP000199400"/>
    </source>
</evidence>
<evidence type="ECO:0000256" key="2">
    <source>
        <dbReference type="ARBA" id="ARBA00023015"/>
    </source>
</evidence>
<dbReference type="InterPro" id="IPR014284">
    <property type="entry name" value="RNA_pol_sigma-70_dom"/>
</dbReference>
<keyword evidence="2" id="KW-0805">Transcription regulation</keyword>
<dbReference type="InterPro" id="IPR039425">
    <property type="entry name" value="RNA_pol_sigma-70-like"/>
</dbReference>
<proteinExistence type="inferred from homology"/>
<dbReference type="InterPro" id="IPR013324">
    <property type="entry name" value="RNA_pol_sigma_r3/r4-like"/>
</dbReference>
<dbReference type="GO" id="GO:0016987">
    <property type="term" value="F:sigma factor activity"/>
    <property type="evidence" value="ECO:0007669"/>
    <property type="project" value="UniProtKB-KW"/>
</dbReference>
<dbReference type="STRING" id="54.SAMN02745121_04371"/>
<dbReference type="RefSeq" id="WP_096332023.1">
    <property type="nucleotide sequence ID" value="NZ_FOMX01000014.1"/>
</dbReference>
<dbReference type="InterPro" id="IPR013325">
    <property type="entry name" value="RNA_pol_sigma_r2"/>
</dbReference>
<feature type="domain" description="RNA polymerase sigma-70 region 2" evidence="6">
    <location>
        <begin position="30"/>
        <end position="87"/>
    </location>
</feature>
<dbReference type="Gene3D" id="1.10.10.10">
    <property type="entry name" value="Winged helix-like DNA-binding domain superfamily/Winged helix DNA-binding domain"/>
    <property type="match status" value="1"/>
</dbReference>
<evidence type="ECO:0000256" key="1">
    <source>
        <dbReference type="ARBA" id="ARBA00010641"/>
    </source>
</evidence>
<dbReference type="GO" id="GO:0006352">
    <property type="term" value="P:DNA-templated transcription initiation"/>
    <property type="evidence" value="ECO:0007669"/>
    <property type="project" value="InterPro"/>
</dbReference>
<dbReference type="GO" id="GO:0003677">
    <property type="term" value="F:DNA binding"/>
    <property type="evidence" value="ECO:0007669"/>
    <property type="project" value="UniProtKB-KW"/>
</dbReference>
<sequence>MATDSELFAAWQAGDAEAGDELVGRHFAAVARFFRNKVATGGEDLIQHTFLGCLEARARFRQESSFRTFLFSIARNVLLAHLRTLRRAHDRQVDFGVSSLFDLDPSPSQIVAREQEQQLLLDALRRLPVDLQLALELFYWEGLPLAELAQVLEVPPGTVKSRLFRARQQLKEQLEQLARTPALLRDTLERIDALDRAAAERGA</sequence>
<dbReference type="PANTHER" id="PTHR43133:SF8">
    <property type="entry name" value="RNA POLYMERASE SIGMA FACTOR HI_1459-RELATED"/>
    <property type="match status" value="1"/>
</dbReference>
<dbReference type="OrthoDB" id="5507391at2"/>
<name>A0A1I2ATZ7_9BACT</name>
<evidence type="ECO:0000256" key="5">
    <source>
        <dbReference type="ARBA" id="ARBA00023163"/>
    </source>
</evidence>
<evidence type="ECO:0000259" key="6">
    <source>
        <dbReference type="Pfam" id="PF04542"/>
    </source>
</evidence>